<keyword evidence="4" id="KW-0233">DNA recombination</keyword>
<keyword evidence="3 5" id="KW-0238">DNA-binding</keyword>
<dbReference type="CDD" id="cd00801">
    <property type="entry name" value="INT_P4_C"/>
    <property type="match status" value="1"/>
</dbReference>
<keyword evidence="2" id="KW-0229">DNA integration</keyword>
<accession>A0AAN0VJ93</accession>
<evidence type="ECO:0000313" key="8">
    <source>
        <dbReference type="EMBL" id="AII87807.1"/>
    </source>
</evidence>
<dbReference type="SUPFAM" id="SSF56349">
    <property type="entry name" value="DNA breaking-rejoining enzymes"/>
    <property type="match status" value="1"/>
</dbReference>
<dbReference type="InterPro" id="IPR002104">
    <property type="entry name" value="Integrase_catalytic"/>
</dbReference>
<gene>
    <name evidence="8" type="ORF">RCA23_c22840</name>
</gene>
<evidence type="ECO:0000256" key="1">
    <source>
        <dbReference type="ARBA" id="ARBA00008857"/>
    </source>
</evidence>
<dbReference type="Pfam" id="PF00589">
    <property type="entry name" value="Phage_integrase"/>
    <property type="match status" value="1"/>
</dbReference>
<dbReference type="Pfam" id="PF13356">
    <property type="entry name" value="Arm-DNA-bind_3"/>
    <property type="match status" value="1"/>
</dbReference>
<dbReference type="Gene3D" id="3.30.160.390">
    <property type="entry name" value="Integrase, DNA-binding domain"/>
    <property type="match status" value="1"/>
</dbReference>
<protein>
    <submittedName>
        <fullName evidence="8">Prophage integrase</fullName>
    </submittedName>
</protein>
<evidence type="ECO:0000256" key="4">
    <source>
        <dbReference type="ARBA" id="ARBA00023172"/>
    </source>
</evidence>
<dbReference type="InterPro" id="IPR038488">
    <property type="entry name" value="Integrase_DNA-bd_sf"/>
</dbReference>
<evidence type="ECO:0000256" key="2">
    <source>
        <dbReference type="ARBA" id="ARBA00022908"/>
    </source>
</evidence>
<dbReference type="EMBL" id="CP003984">
    <property type="protein sequence ID" value="AII87807.1"/>
    <property type="molecule type" value="Genomic_DNA"/>
</dbReference>
<dbReference type="KEGG" id="ptp:RCA23_c22840"/>
<dbReference type="Gene3D" id="1.10.150.130">
    <property type="match status" value="1"/>
</dbReference>
<dbReference type="GO" id="GO:0006310">
    <property type="term" value="P:DNA recombination"/>
    <property type="evidence" value="ECO:0007669"/>
    <property type="project" value="UniProtKB-KW"/>
</dbReference>
<organism evidence="8 9">
    <name type="scientific">Planktomarina temperata RCA23</name>
    <dbReference type="NCBI Taxonomy" id="666509"/>
    <lineage>
        <taxon>Bacteria</taxon>
        <taxon>Pseudomonadati</taxon>
        <taxon>Pseudomonadota</taxon>
        <taxon>Alphaproteobacteria</taxon>
        <taxon>Rhodobacterales</taxon>
        <taxon>Paracoccaceae</taxon>
        <taxon>Planktomarina</taxon>
    </lineage>
</organism>
<dbReference type="PANTHER" id="PTHR30629">
    <property type="entry name" value="PROPHAGE INTEGRASE"/>
    <property type="match status" value="1"/>
</dbReference>
<dbReference type="GO" id="GO:0015074">
    <property type="term" value="P:DNA integration"/>
    <property type="evidence" value="ECO:0007669"/>
    <property type="project" value="UniProtKB-KW"/>
</dbReference>
<evidence type="ECO:0000313" key="9">
    <source>
        <dbReference type="Proteomes" id="UP000028680"/>
    </source>
</evidence>
<comment type="similarity">
    <text evidence="1">Belongs to the 'phage' integrase family.</text>
</comment>
<dbReference type="InterPro" id="IPR025166">
    <property type="entry name" value="Integrase_DNA_bind_dom"/>
</dbReference>
<dbReference type="InterPro" id="IPR010998">
    <property type="entry name" value="Integrase_recombinase_N"/>
</dbReference>
<name>A0AAN0VJ93_9RHOB</name>
<dbReference type="AlphaFoldDB" id="A0AAN0VJ93"/>
<dbReference type="PROSITE" id="PS51900">
    <property type="entry name" value="CB"/>
    <property type="match status" value="1"/>
</dbReference>
<feature type="domain" description="Tyr recombinase" evidence="6">
    <location>
        <begin position="221"/>
        <end position="405"/>
    </location>
</feature>
<evidence type="ECO:0000259" key="7">
    <source>
        <dbReference type="PROSITE" id="PS51900"/>
    </source>
</evidence>
<dbReference type="Gene3D" id="1.10.443.10">
    <property type="entry name" value="Intergrase catalytic core"/>
    <property type="match status" value="1"/>
</dbReference>
<dbReference type="InterPro" id="IPR044068">
    <property type="entry name" value="CB"/>
</dbReference>
<dbReference type="InterPro" id="IPR050808">
    <property type="entry name" value="Phage_Integrase"/>
</dbReference>
<dbReference type="PROSITE" id="PS51898">
    <property type="entry name" value="TYR_RECOMBINASE"/>
    <property type="match status" value="1"/>
</dbReference>
<evidence type="ECO:0000256" key="5">
    <source>
        <dbReference type="PROSITE-ProRule" id="PRU01248"/>
    </source>
</evidence>
<dbReference type="InterPro" id="IPR011010">
    <property type="entry name" value="DNA_brk_join_enz"/>
</dbReference>
<reference evidence="8 9" key="1">
    <citation type="journal article" date="2014" name="ISME J.">
        <title>Adaptation of an abundant Roseobacter RCA organism to pelagic systems revealed by genomic and transcriptomic analyses.</title>
        <authorList>
            <person name="Voget S."/>
            <person name="Wemheuer B."/>
            <person name="Brinkhoff T."/>
            <person name="Vollmers J."/>
            <person name="Dietrich S."/>
            <person name="Giebel H.A."/>
            <person name="Beardsley C."/>
            <person name="Sardemann C."/>
            <person name="Bakenhus I."/>
            <person name="Billerbeck S."/>
            <person name="Daniel R."/>
            <person name="Simon M."/>
        </authorList>
    </citation>
    <scope>NUCLEOTIDE SEQUENCE [LARGE SCALE GENOMIC DNA]</scope>
    <source>
        <strain evidence="8 9">RCA23</strain>
    </source>
</reference>
<dbReference type="PANTHER" id="PTHR30629:SF2">
    <property type="entry name" value="PROPHAGE INTEGRASE INTS-RELATED"/>
    <property type="match status" value="1"/>
</dbReference>
<keyword evidence="9" id="KW-1185">Reference proteome</keyword>
<feature type="domain" description="Core-binding (CB)" evidence="7">
    <location>
        <begin position="109"/>
        <end position="190"/>
    </location>
</feature>
<dbReference type="InterPro" id="IPR013762">
    <property type="entry name" value="Integrase-like_cat_sf"/>
</dbReference>
<evidence type="ECO:0000256" key="3">
    <source>
        <dbReference type="ARBA" id="ARBA00023125"/>
    </source>
</evidence>
<proteinExistence type="inferred from homology"/>
<dbReference type="RefSeq" id="WP_044050469.1">
    <property type="nucleotide sequence ID" value="NZ_CP003984.1"/>
</dbReference>
<dbReference type="InterPro" id="IPR053876">
    <property type="entry name" value="Phage_int_M"/>
</dbReference>
<dbReference type="GO" id="GO:0003677">
    <property type="term" value="F:DNA binding"/>
    <property type="evidence" value="ECO:0007669"/>
    <property type="project" value="UniProtKB-UniRule"/>
</dbReference>
<sequence length="421" mass="46726">MPKKVAELSAKEVRDLKYSGRGLNITYSVGGVAGLLVQITSTGARSWVLRTMIGSKRREIGLGGFPDVSLSQARERAREAKEAIRQGIDPIEQRRAARAALKAEQARGLTFAKAMEAYLEIKLTEFGNSRHRKQWRASLDAYAVPTLGPMLVSEISVHEIARALEPIWTTKTETASRLRGRIESVMAWATVQGHREGDNPARWRGNLDAILPKPSKVAKVTHHPALALADISSWFADLRKRDGMATQALEFLTMTAARSGEVRGATWAEIDIKAALWTIPADRMKASKEHRVPLTADAVELLKALPRMTGSEFVFPAARGGQLSDMSLSACMNRIHKAKPDRYLDSRSGRPAVPHGIRSAFRDWASEHTDYPREMAEISLAHTVGSEVERAYRRGDQMEKRRAMMADWGKFLNNGIEGHKS</sequence>
<dbReference type="Pfam" id="PF22022">
    <property type="entry name" value="Phage_int_M"/>
    <property type="match status" value="1"/>
</dbReference>
<dbReference type="Proteomes" id="UP000028680">
    <property type="component" value="Chromosome"/>
</dbReference>
<evidence type="ECO:0000259" key="6">
    <source>
        <dbReference type="PROSITE" id="PS51898"/>
    </source>
</evidence>